<sequence length="363" mass="38532">MRTPCVGAVSGALCSPAMGSWAAGPFGNDKGLDYVGEVVDGFMSVILDFLEQPRLGEGFEQAFAAVALLNILDQKVTVPLPSAEEVDVWKRVFLTTLDSQPDAPPSDKGLQRSQRRAVEKEFDRLLTACRERVDSADRRALGTMGRRLLRAWSRRPREPFTLDYRELAEWATGFDDDIERAWNACPRGDWLIGLATALGVPVKELLPAVATLVSQVLPKLPPGEPRPAEALRAAERWVQGEGTGAECAHARNVALVAAKGLGLVPAAAARAAAALADAAAEAEAGHSPILRDSLTAAVKEYALVAQLEAGLAAEAAGKEHNAAMLGDGSRARDAASQAAAPLLRAHIPWATVRQAFAHSSSGR</sequence>
<keyword evidence="2" id="KW-1185">Reference proteome</keyword>
<accession>A0ABU5HH87</accession>
<reference evidence="1 2" key="1">
    <citation type="submission" date="2023-12" db="EMBL/GenBank/DDBJ databases">
        <title>the genome sequence of Hyalangium sp. s54d21.</title>
        <authorList>
            <person name="Zhang X."/>
        </authorList>
    </citation>
    <scope>NUCLEOTIDE SEQUENCE [LARGE SCALE GENOMIC DNA]</scope>
    <source>
        <strain evidence="2">s54d21</strain>
    </source>
</reference>
<organism evidence="1 2">
    <name type="scientific">Hyalangium rubrum</name>
    <dbReference type="NCBI Taxonomy" id="3103134"/>
    <lineage>
        <taxon>Bacteria</taxon>
        <taxon>Pseudomonadati</taxon>
        <taxon>Myxococcota</taxon>
        <taxon>Myxococcia</taxon>
        <taxon>Myxococcales</taxon>
        <taxon>Cystobacterineae</taxon>
        <taxon>Archangiaceae</taxon>
        <taxon>Hyalangium</taxon>
    </lineage>
</organism>
<dbReference type="Proteomes" id="UP001291309">
    <property type="component" value="Unassembled WGS sequence"/>
</dbReference>
<evidence type="ECO:0000313" key="2">
    <source>
        <dbReference type="Proteomes" id="UP001291309"/>
    </source>
</evidence>
<name>A0ABU5HH87_9BACT</name>
<comment type="caution">
    <text evidence="1">The sequence shown here is derived from an EMBL/GenBank/DDBJ whole genome shotgun (WGS) entry which is preliminary data.</text>
</comment>
<proteinExistence type="predicted"/>
<dbReference type="EMBL" id="JAXIVS010000020">
    <property type="protein sequence ID" value="MDY7232494.1"/>
    <property type="molecule type" value="Genomic_DNA"/>
</dbReference>
<dbReference type="RefSeq" id="WP_321551208.1">
    <property type="nucleotide sequence ID" value="NZ_JAXIVS010000020.1"/>
</dbReference>
<protein>
    <submittedName>
        <fullName evidence="1">Uncharacterized protein</fullName>
    </submittedName>
</protein>
<gene>
    <name evidence="1" type="ORF">SYV04_39270</name>
</gene>
<evidence type="ECO:0000313" key="1">
    <source>
        <dbReference type="EMBL" id="MDY7232494.1"/>
    </source>
</evidence>